<organism evidence="1 2">
    <name type="scientific">Choristoneura fumiferana</name>
    <name type="common">Spruce budworm moth</name>
    <name type="synonym">Archips fumiferana</name>
    <dbReference type="NCBI Taxonomy" id="7141"/>
    <lineage>
        <taxon>Eukaryota</taxon>
        <taxon>Metazoa</taxon>
        <taxon>Ecdysozoa</taxon>
        <taxon>Arthropoda</taxon>
        <taxon>Hexapoda</taxon>
        <taxon>Insecta</taxon>
        <taxon>Pterygota</taxon>
        <taxon>Neoptera</taxon>
        <taxon>Endopterygota</taxon>
        <taxon>Lepidoptera</taxon>
        <taxon>Glossata</taxon>
        <taxon>Ditrysia</taxon>
        <taxon>Tortricoidea</taxon>
        <taxon>Tortricidae</taxon>
        <taxon>Tortricinae</taxon>
        <taxon>Choristoneura</taxon>
    </lineage>
</organism>
<comment type="caution">
    <text evidence="1">The sequence shown here is derived from an EMBL/GenBank/DDBJ whole genome shotgun (WGS) entry which is preliminary data.</text>
</comment>
<sequence>MNAARNRAVKKLKSLCYLTLGGSVAYPVYLFEKDFNGYYDNVLQPISQNINPEWAHKIGVSAIKYGMFPTQILMILKSYTKLLNNELSNPIGIAAGFDKHGDAVIGLKNVGFSIVEIGSVTPESQPGNPKPRVFRLPEDKAVINRYGFNSEGHEQVYNKIKVLDKTLLDKSILGINLGKNKLSDDPVKDYTLDLSEQEKKDIVAVINKKESKVDGLIISNTTTERPGLVHQDLSKEAGGLSGKPLANKSTEMIKEMYRLTKGKVPIIGVGGVFTGQDAYEKILAGASAVQIYTALIYHGPPVVSKIKQELADLLLKNGYSNWLDHVFMIISKESIDDAERELLDCKTLVQHICGQNINLLQSPVYRNWLSVLLDSRSKGDSIPGASGVIGESGATAAALNALKSASKQIKCSPYQHYHLMLFVGDKQLALYSSRGTEDLTPPDLILMSIQCIAAQEYWKEIEETVEKKDDDTTMLLPWLSSENSAIVHLCAGAARQLCAPHSLHVAPLAPRIVLLVLIDMELREVGITTHMSNQILSNLRRLLLQRNLELLPSTLDALEVALKKTTDALRKNKSNASICARLSSRMLELRKSCTTTTPLTPETTATAMHTALETVVDLLKPDIPSLKLSAPLKELKTAIAPYVEFLKIKAMRYFSMGSYPFKIYIVPVKI</sequence>
<dbReference type="EMBL" id="CM046116">
    <property type="protein sequence ID" value="KAI8421725.1"/>
    <property type="molecule type" value="Genomic_DNA"/>
</dbReference>
<dbReference type="Proteomes" id="UP001064048">
    <property type="component" value="Chromosome 16"/>
</dbReference>
<protein>
    <submittedName>
        <fullName evidence="1">Uncharacterized protein</fullName>
    </submittedName>
</protein>
<proteinExistence type="predicted"/>
<keyword evidence="2" id="KW-1185">Reference proteome</keyword>
<evidence type="ECO:0000313" key="2">
    <source>
        <dbReference type="Proteomes" id="UP001064048"/>
    </source>
</evidence>
<name>A0ACC0JCH3_CHOFU</name>
<evidence type="ECO:0000313" key="1">
    <source>
        <dbReference type="EMBL" id="KAI8421725.1"/>
    </source>
</evidence>
<accession>A0ACC0JCH3</accession>
<gene>
    <name evidence="1" type="ORF">MSG28_009700</name>
</gene>
<reference evidence="1 2" key="1">
    <citation type="journal article" date="2022" name="Genome Biol. Evol.">
        <title>The Spruce Budworm Genome: Reconstructing the Evolutionary History of Antifreeze Proteins.</title>
        <authorList>
            <person name="Beliveau C."/>
            <person name="Gagne P."/>
            <person name="Picq S."/>
            <person name="Vernygora O."/>
            <person name="Keeling C.I."/>
            <person name="Pinkney K."/>
            <person name="Doucet D."/>
            <person name="Wen F."/>
            <person name="Johnston J.S."/>
            <person name="Maaroufi H."/>
            <person name="Boyle B."/>
            <person name="Laroche J."/>
            <person name="Dewar K."/>
            <person name="Juretic N."/>
            <person name="Blackburn G."/>
            <person name="Nisole A."/>
            <person name="Brunet B."/>
            <person name="Brandao M."/>
            <person name="Lumley L."/>
            <person name="Duan J."/>
            <person name="Quan G."/>
            <person name="Lucarotti C.J."/>
            <person name="Roe A.D."/>
            <person name="Sperling F.A.H."/>
            <person name="Levesque R.C."/>
            <person name="Cusson M."/>
        </authorList>
    </citation>
    <scope>NUCLEOTIDE SEQUENCE [LARGE SCALE GENOMIC DNA]</scope>
    <source>
        <strain evidence="1">Glfc:IPQL:Cfum</strain>
    </source>
</reference>